<dbReference type="InterPro" id="IPR015896">
    <property type="entry name" value="4pyrrol_synth_GluRdtase_dimer"/>
</dbReference>
<evidence type="ECO:0000256" key="3">
    <source>
        <dbReference type="ARBA" id="ARBA00012970"/>
    </source>
</evidence>
<dbReference type="UniPathway" id="UPA00251">
    <property type="reaction ID" value="UER00316"/>
</dbReference>
<feature type="site" description="Important for activity" evidence="8 12">
    <location>
        <position position="88"/>
    </location>
</feature>
<dbReference type="SUPFAM" id="SSF69075">
    <property type="entry name" value="Glutamyl tRNA-reductase dimerization domain"/>
    <property type="match status" value="1"/>
</dbReference>
<evidence type="ECO:0000256" key="10">
    <source>
        <dbReference type="PIRSR" id="PIRSR000445-2"/>
    </source>
</evidence>
<evidence type="ECO:0000256" key="7">
    <source>
        <dbReference type="ARBA" id="ARBA00047464"/>
    </source>
</evidence>
<evidence type="ECO:0000256" key="12">
    <source>
        <dbReference type="PIRSR" id="PIRSR000445-4"/>
    </source>
</evidence>
<dbReference type="GO" id="GO:0008883">
    <property type="term" value="F:glutamyl-tRNA reductase activity"/>
    <property type="evidence" value="ECO:0007669"/>
    <property type="project" value="UniProtKB-UniRule"/>
</dbReference>
<dbReference type="InterPro" id="IPR000343">
    <property type="entry name" value="4pyrrol_synth_GluRdtase"/>
</dbReference>
<accession>A0A1Q2CSU1</accession>
<feature type="binding site" evidence="8 10">
    <location>
        <position position="98"/>
    </location>
    <ligand>
        <name>substrate</name>
    </ligand>
</feature>
<dbReference type="InterPro" id="IPR006151">
    <property type="entry name" value="Shikm_DH/Glu-tRNA_Rdtase"/>
</dbReference>
<evidence type="ECO:0000256" key="6">
    <source>
        <dbReference type="ARBA" id="ARBA00023244"/>
    </source>
</evidence>
<dbReference type="Gene3D" id="3.40.50.720">
    <property type="entry name" value="NAD(P)-binding Rossmann-like Domain"/>
    <property type="match status" value="1"/>
</dbReference>
<dbReference type="InterPro" id="IPR015895">
    <property type="entry name" value="4pyrrol_synth_GluRdtase_N"/>
</dbReference>
<feature type="binding site" evidence="8 10">
    <location>
        <begin position="103"/>
        <end position="105"/>
    </location>
    <ligand>
        <name>substrate</name>
    </ligand>
</feature>
<name>A0A1Q2CSU1_9ACTN</name>
<keyword evidence="6 8" id="KW-0627">Porphyrin biosynthesis</keyword>
<comment type="domain">
    <text evidence="8">Possesses an unusual extended V-shaped dimeric structure with each monomer consisting of three distinct domains arranged along a curved 'spinal' alpha-helix. The N-terminal catalytic domain specifically recognizes the glutamate moiety of the substrate. The second domain is the NADPH-binding domain, and the third C-terminal domain is responsible for dimerization.</text>
</comment>
<comment type="catalytic activity">
    <reaction evidence="7 8">
        <text>(S)-4-amino-5-oxopentanoate + tRNA(Glu) + NADP(+) = L-glutamyl-tRNA(Glu) + NADPH + H(+)</text>
        <dbReference type="Rhea" id="RHEA:12344"/>
        <dbReference type="Rhea" id="RHEA-COMP:9663"/>
        <dbReference type="Rhea" id="RHEA-COMP:9680"/>
        <dbReference type="ChEBI" id="CHEBI:15378"/>
        <dbReference type="ChEBI" id="CHEBI:57501"/>
        <dbReference type="ChEBI" id="CHEBI:57783"/>
        <dbReference type="ChEBI" id="CHEBI:58349"/>
        <dbReference type="ChEBI" id="CHEBI:78442"/>
        <dbReference type="ChEBI" id="CHEBI:78520"/>
        <dbReference type="EC" id="1.2.1.70"/>
    </reaction>
</comment>
<evidence type="ECO:0000256" key="8">
    <source>
        <dbReference type="HAMAP-Rule" id="MF_00087"/>
    </source>
</evidence>
<dbReference type="HAMAP" id="MF_00087">
    <property type="entry name" value="Glu_tRNA_reductase"/>
    <property type="match status" value="1"/>
</dbReference>
<feature type="binding site" evidence="8 11">
    <location>
        <begin position="176"/>
        <end position="181"/>
    </location>
    <ligand>
        <name>NADP(+)</name>
        <dbReference type="ChEBI" id="CHEBI:58349"/>
    </ligand>
</feature>
<feature type="binding site" evidence="8 10">
    <location>
        <begin position="44"/>
        <end position="47"/>
    </location>
    <ligand>
        <name>substrate</name>
    </ligand>
</feature>
<evidence type="ECO:0000256" key="5">
    <source>
        <dbReference type="ARBA" id="ARBA00023002"/>
    </source>
</evidence>
<dbReference type="PROSITE" id="PS00747">
    <property type="entry name" value="GLUTR"/>
    <property type="match status" value="1"/>
</dbReference>
<dbReference type="InterPro" id="IPR036343">
    <property type="entry name" value="GluRdtase_N_sf"/>
</dbReference>
<dbReference type="PANTHER" id="PTHR43013:SF1">
    <property type="entry name" value="GLUTAMYL-TRNA REDUCTASE"/>
    <property type="match status" value="1"/>
</dbReference>
<feature type="domain" description="Glutamyl-tRNA reductase N-terminal" evidence="15">
    <location>
        <begin position="5"/>
        <end position="145"/>
    </location>
</feature>
<gene>
    <name evidence="8" type="primary">hemA</name>
    <name evidence="16" type="ORF">BW730_03960</name>
</gene>
<dbReference type="Pfam" id="PF05201">
    <property type="entry name" value="GlutR_N"/>
    <property type="match status" value="1"/>
</dbReference>
<reference evidence="17" key="1">
    <citation type="submission" date="2017-02" db="EMBL/GenBank/DDBJ databases">
        <title>Tessaracoccus aquaemaris sp. nov., isolated from the intestine of a Korean rockfish, Sebastes schlegelii, in a marine aquaculture pond.</title>
        <authorList>
            <person name="Tak E.J."/>
            <person name="Bae J.-W."/>
        </authorList>
    </citation>
    <scope>NUCLEOTIDE SEQUENCE [LARGE SCALE GENOMIC DNA]</scope>
    <source>
        <strain evidence="17">NSG39</strain>
    </source>
</reference>
<comment type="subunit">
    <text evidence="8">Homodimer.</text>
</comment>
<dbReference type="Pfam" id="PF00745">
    <property type="entry name" value="GlutR_dimer"/>
    <property type="match status" value="1"/>
</dbReference>
<dbReference type="PIRSF" id="PIRSF000445">
    <property type="entry name" value="4pyrrol_synth_GluRdtase"/>
    <property type="match status" value="1"/>
</dbReference>
<feature type="active site" description="Nucleophile" evidence="8 9">
    <location>
        <position position="45"/>
    </location>
</feature>
<dbReference type="NCBIfam" id="NF000750">
    <property type="entry name" value="PRK00045.3-4"/>
    <property type="match status" value="1"/>
</dbReference>
<dbReference type="EC" id="1.2.1.70" evidence="3 8"/>
<comment type="miscellaneous">
    <text evidence="8">During catalysis, the active site Cys acts as a nucleophile attacking the alpha-carbonyl group of tRNA-bound glutamate with the formation of a thioester intermediate between enzyme and glutamate, and the concomitant release of tRNA(Glu). The thioester intermediate is finally reduced by direct hydride transfer from NADPH, to form the product GSA.</text>
</comment>
<evidence type="ECO:0000313" key="16">
    <source>
        <dbReference type="EMBL" id="AQP49188.1"/>
    </source>
</evidence>
<dbReference type="SUPFAM" id="SSF51735">
    <property type="entry name" value="NAD(P)-binding Rossmann-fold domains"/>
    <property type="match status" value="1"/>
</dbReference>
<dbReference type="STRING" id="1332264.BW730_03960"/>
<evidence type="ECO:0000259" key="13">
    <source>
        <dbReference type="Pfam" id="PF00745"/>
    </source>
</evidence>
<evidence type="ECO:0000259" key="15">
    <source>
        <dbReference type="Pfam" id="PF05201"/>
    </source>
</evidence>
<dbReference type="EMBL" id="CP019606">
    <property type="protein sequence ID" value="AQP49188.1"/>
    <property type="molecule type" value="Genomic_DNA"/>
</dbReference>
<evidence type="ECO:0000256" key="9">
    <source>
        <dbReference type="PIRSR" id="PIRSR000445-1"/>
    </source>
</evidence>
<evidence type="ECO:0000256" key="1">
    <source>
        <dbReference type="ARBA" id="ARBA00005059"/>
    </source>
</evidence>
<dbReference type="Pfam" id="PF01488">
    <property type="entry name" value="Shikimate_DH"/>
    <property type="match status" value="1"/>
</dbReference>
<dbReference type="GO" id="GO:0050661">
    <property type="term" value="F:NADP binding"/>
    <property type="evidence" value="ECO:0007669"/>
    <property type="project" value="InterPro"/>
</dbReference>
<evidence type="ECO:0000259" key="14">
    <source>
        <dbReference type="Pfam" id="PF01488"/>
    </source>
</evidence>
<evidence type="ECO:0000313" key="17">
    <source>
        <dbReference type="Proteomes" id="UP000188145"/>
    </source>
</evidence>
<comment type="pathway">
    <text evidence="1 8">Porphyrin-containing compound metabolism; protoporphyrin-IX biosynthesis; 5-aminolevulinate from L-glutamyl-tRNA(Glu): step 1/2.</text>
</comment>
<dbReference type="Proteomes" id="UP000188145">
    <property type="component" value="Chromosome"/>
</dbReference>
<dbReference type="InterPro" id="IPR036291">
    <property type="entry name" value="NAD(P)-bd_dom_sf"/>
</dbReference>
<dbReference type="InterPro" id="IPR036453">
    <property type="entry name" value="GluRdtase_dimer_dom_sf"/>
</dbReference>
<keyword evidence="4 8" id="KW-0521">NADP</keyword>
<dbReference type="SUPFAM" id="SSF69742">
    <property type="entry name" value="Glutamyl tRNA-reductase catalytic, N-terminal domain"/>
    <property type="match status" value="1"/>
</dbReference>
<sequence length="422" mass="44355">MRIFSIQHDRQGLAEVERISASLDGAADRLRTFDGVTGALVLSTCNRVEVLLDTEPDLPNSGLRAALNEGFDMAPAWDLFLGEAALGHVFRVAAGLDSMVVGEREIAGQLRRALSEAQAAGHTSLPLTIAVDEALKTSRRVARETSLEGAGRTVVAAGLDLIALPDWERATVLVVGTGSYAGAVVAALRHRGVADIAVHSSSGRGADFAASHDIGHVASLPEAVAQADLVVTCRGLGTPVIGPEDVTGPAAFLDLSLKRDVDPAVALLPGAAVVDLAAIQDSLGSGIAEDTRRAQAIVNEGIADALTKLRARVVDPAVVGLREAMMGLVEDEVARLPQRSLTHDDAALALRRLATRLLHIPSTRAKLAAERGRTDEYLHAMAELYGIGDEPIDATELEEQSCPVTNLKVCDLETIPSTQQAM</sequence>
<feature type="domain" description="Quinate/shikimate 5-dehydrogenase/glutamyl-tRNA reductase" evidence="14">
    <location>
        <begin position="164"/>
        <end position="279"/>
    </location>
</feature>
<comment type="similarity">
    <text evidence="2 8">Belongs to the glutamyl-tRNA reductase family.</text>
</comment>
<evidence type="ECO:0000256" key="2">
    <source>
        <dbReference type="ARBA" id="ARBA00005916"/>
    </source>
</evidence>
<keyword evidence="17" id="KW-1185">Reference proteome</keyword>
<protein>
    <recommendedName>
        <fullName evidence="3 8">Glutamyl-tRNA reductase</fullName>
        <shortName evidence="8">GluTR</shortName>
        <ecNumber evidence="3 8">1.2.1.70</ecNumber>
    </recommendedName>
</protein>
<proteinExistence type="inferred from homology"/>
<feature type="domain" description="Tetrapyrrole biosynthesis glutamyl-tRNA reductase dimerisation" evidence="13">
    <location>
        <begin position="293"/>
        <end position="386"/>
    </location>
</feature>
<dbReference type="AlphaFoldDB" id="A0A1Q2CSU1"/>
<dbReference type="PANTHER" id="PTHR43013">
    <property type="entry name" value="GLUTAMYL-TRNA REDUCTASE"/>
    <property type="match status" value="1"/>
</dbReference>
<dbReference type="InterPro" id="IPR018214">
    <property type="entry name" value="GluRdtase_CS"/>
</dbReference>
<dbReference type="Gene3D" id="3.30.460.30">
    <property type="entry name" value="Glutamyl-tRNA reductase, N-terminal domain"/>
    <property type="match status" value="1"/>
</dbReference>
<evidence type="ECO:0000256" key="4">
    <source>
        <dbReference type="ARBA" id="ARBA00022857"/>
    </source>
</evidence>
<feature type="binding site" evidence="8 10">
    <location>
        <position position="109"/>
    </location>
    <ligand>
        <name>substrate</name>
    </ligand>
</feature>
<comment type="function">
    <text evidence="8">Catalyzes the NADPH-dependent reduction of glutamyl-tRNA(Glu) to glutamate 1-semialdehyde (GSA).</text>
</comment>
<evidence type="ECO:0000256" key="11">
    <source>
        <dbReference type="PIRSR" id="PIRSR000445-3"/>
    </source>
</evidence>
<organism evidence="16 17">
    <name type="scientific">Tessaracoccus aquimaris</name>
    <dbReference type="NCBI Taxonomy" id="1332264"/>
    <lineage>
        <taxon>Bacteria</taxon>
        <taxon>Bacillati</taxon>
        <taxon>Actinomycetota</taxon>
        <taxon>Actinomycetes</taxon>
        <taxon>Propionibacteriales</taxon>
        <taxon>Propionibacteriaceae</taxon>
        <taxon>Tessaracoccus</taxon>
    </lineage>
</organism>
<dbReference type="GO" id="GO:0019353">
    <property type="term" value="P:protoporphyrinogen IX biosynthetic process from glutamate"/>
    <property type="evidence" value="ECO:0007669"/>
    <property type="project" value="TreeGrafter"/>
</dbReference>
<dbReference type="KEGG" id="tes:BW730_03960"/>
<keyword evidence="5 8" id="KW-0560">Oxidoreductase</keyword>